<evidence type="ECO:0000313" key="3">
    <source>
        <dbReference type="Proteomes" id="UP001165205"/>
    </source>
</evidence>
<feature type="compositionally biased region" description="Acidic residues" evidence="1">
    <location>
        <begin position="54"/>
        <end position="65"/>
    </location>
</feature>
<organism evidence="2 3">
    <name type="scientific">Aspergillus oryzae</name>
    <name type="common">Yellow koji mold</name>
    <dbReference type="NCBI Taxonomy" id="5062"/>
    <lineage>
        <taxon>Eukaryota</taxon>
        <taxon>Fungi</taxon>
        <taxon>Dikarya</taxon>
        <taxon>Ascomycota</taxon>
        <taxon>Pezizomycotina</taxon>
        <taxon>Eurotiomycetes</taxon>
        <taxon>Eurotiomycetidae</taxon>
        <taxon>Eurotiales</taxon>
        <taxon>Aspergillaceae</taxon>
        <taxon>Aspergillus</taxon>
        <taxon>Aspergillus subgen. Circumdati</taxon>
    </lineage>
</organism>
<accession>A0AAN4YQ26</accession>
<name>A0AAN4YQ26_ASPOZ</name>
<proteinExistence type="predicted"/>
<dbReference type="Proteomes" id="UP001165205">
    <property type="component" value="Unassembled WGS sequence"/>
</dbReference>
<dbReference type="AlphaFoldDB" id="A0AAN4YQ26"/>
<feature type="compositionally biased region" description="Basic and acidic residues" evidence="1">
    <location>
        <begin position="43"/>
        <end position="53"/>
    </location>
</feature>
<protein>
    <submittedName>
        <fullName evidence="2">Unnamed protein product</fullName>
    </submittedName>
</protein>
<feature type="region of interest" description="Disordered" evidence="1">
    <location>
        <begin position="43"/>
        <end position="80"/>
    </location>
</feature>
<sequence>MALLQYHAPVDYAAQLDAFKDFLTHFKTFESASTSAATEAIEDLHIDGDRTSDEYDFMDDAEDENGAQREGSGRRRREPKLKYMQMLQDVADRERTNILIELDDLATVRTRLFGSSTQ</sequence>
<dbReference type="EMBL" id="BSYA01000150">
    <property type="protein sequence ID" value="GMG34820.1"/>
    <property type="molecule type" value="Genomic_DNA"/>
</dbReference>
<gene>
    <name evidence="2" type="ORF">Aory04_001012400</name>
</gene>
<comment type="caution">
    <text evidence="2">The sequence shown here is derived from an EMBL/GenBank/DDBJ whole genome shotgun (WGS) entry which is preliminary data.</text>
</comment>
<reference evidence="2" key="1">
    <citation type="submission" date="2023-04" db="EMBL/GenBank/DDBJ databases">
        <title>Aspergillus oryzae NBRC 4228.</title>
        <authorList>
            <person name="Ichikawa N."/>
            <person name="Sato H."/>
            <person name="Tonouchi N."/>
        </authorList>
    </citation>
    <scope>NUCLEOTIDE SEQUENCE</scope>
    <source>
        <strain evidence="2">NBRC 4228</strain>
    </source>
</reference>
<evidence type="ECO:0000313" key="2">
    <source>
        <dbReference type="EMBL" id="GMG34820.1"/>
    </source>
</evidence>
<evidence type="ECO:0000256" key="1">
    <source>
        <dbReference type="SAM" id="MobiDB-lite"/>
    </source>
</evidence>